<accession>A0ABW1DM34</accession>
<protein>
    <submittedName>
        <fullName evidence="1">Uncharacterized protein</fullName>
    </submittedName>
</protein>
<gene>
    <name evidence="1" type="ORF">ACFPQ6_15425</name>
</gene>
<dbReference type="Proteomes" id="UP001595979">
    <property type="component" value="Unassembled WGS sequence"/>
</dbReference>
<keyword evidence="2" id="KW-1185">Reference proteome</keyword>
<proteinExistence type="predicted"/>
<comment type="caution">
    <text evidence="1">The sequence shown here is derived from an EMBL/GenBank/DDBJ whole genome shotgun (WGS) entry which is preliminary data.</text>
</comment>
<sequence>MDQPAPPMSDPEIAQELQLAAEILRRLGRRNRALEHLGQLGDQEIFTGADAQIMRVFEAETQSLEQYPSSLLFRMAEQLAQADQPLLLRQ</sequence>
<dbReference type="EMBL" id="JBHSOH010000030">
    <property type="protein sequence ID" value="MFC5849695.1"/>
    <property type="molecule type" value="Genomic_DNA"/>
</dbReference>
<evidence type="ECO:0000313" key="2">
    <source>
        <dbReference type="Proteomes" id="UP001595979"/>
    </source>
</evidence>
<evidence type="ECO:0000313" key="1">
    <source>
        <dbReference type="EMBL" id="MFC5849695.1"/>
    </source>
</evidence>
<name>A0ABW1DM34_9DEIO</name>
<reference evidence="2" key="1">
    <citation type="journal article" date="2019" name="Int. J. Syst. Evol. Microbiol.">
        <title>The Global Catalogue of Microorganisms (GCM) 10K type strain sequencing project: providing services to taxonomists for standard genome sequencing and annotation.</title>
        <authorList>
            <consortium name="The Broad Institute Genomics Platform"/>
            <consortium name="The Broad Institute Genome Sequencing Center for Infectious Disease"/>
            <person name="Wu L."/>
            <person name="Ma J."/>
        </authorList>
    </citation>
    <scope>NUCLEOTIDE SEQUENCE [LARGE SCALE GENOMIC DNA]</scope>
    <source>
        <strain evidence="2">CGMCC 1.15053</strain>
    </source>
</reference>
<organism evidence="1 2">
    <name type="scientific">Deinococcus petrolearius</name>
    <dbReference type="NCBI Taxonomy" id="1751295"/>
    <lineage>
        <taxon>Bacteria</taxon>
        <taxon>Thermotogati</taxon>
        <taxon>Deinococcota</taxon>
        <taxon>Deinococci</taxon>
        <taxon>Deinococcales</taxon>
        <taxon>Deinococcaceae</taxon>
        <taxon>Deinococcus</taxon>
    </lineage>
</organism>